<organism evidence="1">
    <name type="scientific">Anguilla anguilla</name>
    <name type="common">European freshwater eel</name>
    <name type="synonym">Muraena anguilla</name>
    <dbReference type="NCBI Taxonomy" id="7936"/>
    <lineage>
        <taxon>Eukaryota</taxon>
        <taxon>Metazoa</taxon>
        <taxon>Chordata</taxon>
        <taxon>Craniata</taxon>
        <taxon>Vertebrata</taxon>
        <taxon>Euteleostomi</taxon>
        <taxon>Actinopterygii</taxon>
        <taxon>Neopterygii</taxon>
        <taxon>Teleostei</taxon>
        <taxon>Anguilliformes</taxon>
        <taxon>Anguillidae</taxon>
        <taxon>Anguilla</taxon>
    </lineage>
</organism>
<protein>
    <submittedName>
        <fullName evidence="1">Uncharacterized protein</fullName>
    </submittedName>
</protein>
<reference evidence="1" key="2">
    <citation type="journal article" date="2015" name="Fish Shellfish Immunol.">
        <title>Early steps in the European eel (Anguilla anguilla)-Vibrio vulnificus interaction in the gills: Role of the RtxA13 toxin.</title>
        <authorList>
            <person name="Callol A."/>
            <person name="Pajuelo D."/>
            <person name="Ebbesson L."/>
            <person name="Teles M."/>
            <person name="MacKenzie S."/>
            <person name="Amaro C."/>
        </authorList>
    </citation>
    <scope>NUCLEOTIDE SEQUENCE</scope>
</reference>
<dbReference type="EMBL" id="GBXM01003201">
    <property type="protein sequence ID" value="JAI05377.1"/>
    <property type="molecule type" value="Transcribed_RNA"/>
</dbReference>
<proteinExistence type="predicted"/>
<evidence type="ECO:0000313" key="1">
    <source>
        <dbReference type="EMBL" id="JAI05377.1"/>
    </source>
</evidence>
<sequence length="48" mass="5723">MYSGLSTRYVYMKLYSLKENQTTLNLVVKQRPRFVLLVLFRKIQAAKI</sequence>
<accession>A0A0E9XSJ0</accession>
<reference evidence="1" key="1">
    <citation type="submission" date="2014-11" db="EMBL/GenBank/DDBJ databases">
        <authorList>
            <person name="Amaro Gonzalez C."/>
        </authorList>
    </citation>
    <scope>NUCLEOTIDE SEQUENCE</scope>
</reference>
<name>A0A0E9XSJ0_ANGAN</name>
<dbReference type="AlphaFoldDB" id="A0A0E9XSJ0"/>